<dbReference type="InterPro" id="IPR008964">
    <property type="entry name" value="Invasin/intimin_cell_adhesion"/>
</dbReference>
<dbReference type="SMART" id="SM00635">
    <property type="entry name" value="BID_2"/>
    <property type="match status" value="1"/>
</dbReference>
<dbReference type="Pfam" id="PF02368">
    <property type="entry name" value="Big_2"/>
    <property type="match status" value="1"/>
</dbReference>
<dbReference type="Proteomes" id="UP000823597">
    <property type="component" value="Unassembled WGS sequence"/>
</dbReference>
<accession>A0A9D9I3B7</accession>
<feature type="chain" id="PRO_5038780057" evidence="1">
    <location>
        <begin position="23"/>
        <end position="378"/>
    </location>
</feature>
<reference evidence="3" key="1">
    <citation type="submission" date="2020-10" db="EMBL/GenBank/DDBJ databases">
        <authorList>
            <person name="Gilroy R."/>
        </authorList>
    </citation>
    <scope>NUCLEOTIDE SEQUENCE</scope>
    <source>
        <strain evidence="3">10037</strain>
    </source>
</reference>
<reference evidence="3" key="2">
    <citation type="journal article" date="2021" name="PeerJ">
        <title>Extensive microbial diversity within the chicken gut microbiome revealed by metagenomics and culture.</title>
        <authorList>
            <person name="Gilroy R."/>
            <person name="Ravi A."/>
            <person name="Getino M."/>
            <person name="Pursley I."/>
            <person name="Horton D.L."/>
            <person name="Alikhan N.F."/>
            <person name="Baker D."/>
            <person name="Gharbi K."/>
            <person name="Hall N."/>
            <person name="Watson M."/>
            <person name="Adriaenssens E.M."/>
            <person name="Foster-Nyarko E."/>
            <person name="Jarju S."/>
            <person name="Secka A."/>
            <person name="Antonio M."/>
            <person name="Oren A."/>
            <person name="Chaudhuri R.R."/>
            <person name="La Ragione R."/>
            <person name="Hildebrand F."/>
            <person name="Pallen M.J."/>
        </authorList>
    </citation>
    <scope>NUCLEOTIDE SEQUENCE</scope>
    <source>
        <strain evidence="3">10037</strain>
    </source>
</reference>
<organism evidence="3 4">
    <name type="scientific">Candidatus Merdivivens pullistercoris</name>
    <dbReference type="NCBI Taxonomy" id="2840873"/>
    <lineage>
        <taxon>Bacteria</taxon>
        <taxon>Pseudomonadati</taxon>
        <taxon>Bacteroidota</taxon>
        <taxon>Bacteroidia</taxon>
        <taxon>Bacteroidales</taxon>
        <taxon>Muribaculaceae</taxon>
        <taxon>Muribaculaceae incertae sedis</taxon>
        <taxon>Candidatus Merdivivens</taxon>
    </lineage>
</organism>
<feature type="signal peptide" evidence="1">
    <location>
        <begin position="1"/>
        <end position="22"/>
    </location>
</feature>
<feature type="domain" description="BIG2" evidence="2">
    <location>
        <begin position="46"/>
        <end position="123"/>
    </location>
</feature>
<evidence type="ECO:0000259" key="2">
    <source>
        <dbReference type="SMART" id="SM00635"/>
    </source>
</evidence>
<proteinExistence type="predicted"/>
<evidence type="ECO:0000313" key="4">
    <source>
        <dbReference type="Proteomes" id="UP000823597"/>
    </source>
</evidence>
<keyword evidence="1" id="KW-0732">Signal</keyword>
<name>A0A9D9I3B7_9BACT</name>
<evidence type="ECO:0000313" key="3">
    <source>
        <dbReference type="EMBL" id="MBO8465179.1"/>
    </source>
</evidence>
<gene>
    <name evidence="3" type="ORF">IAB93_04175</name>
</gene>
<dbReference type="SUPFAM" id="SSF49373">
    <property type="entry name" value="Invasin/intimin cell-adhesion fragments"/>
    <property type="match status" value="1"/>
</dbReference>
<protein>
    <submittedName>
        <fullName evidence="3">Ig-like domain-containing protein</fullName>
    </submittedName>
</protein>
<sequence>MNTLYLKLFLSLFSVAGCLAFASCERPDGANGQTPGDSTGDSSEVVVESIELSPSSIELEMGGTVLIQAKVLPVNAAGYVLDWKSSDNSVATVSDKGAVEALAVGIATITASAGHVSSSVEVTVLPNSDEPENPMEDPEPGDWFYSDGTWSTDLDSGKDVIGIVFWTGDPAGDDNLLRTEHPECSHGLVVAIQGDKYVPWQSAYAAYGKTVNEWIESNTSYEPIGTTSNGTNLYRMMGYNNTCAIKAFNADPANAGWPVEAVQAVEAFEEACPSPSGTSGWYLPSIKEYVMMCYKDTDDYSGMSVLDGTETYDMLNKKLSEIPDAQPIGADGYGFYSSSTEEINANDRAYALSFCYKTLATNTKDNASLYSVRFILAF</sequence>
<dbReference type="Gene3D" id="2.60.40.1080">
    <property type="match status" value="1"/>
</dbReference>
<comment type="caution">
    <text evidence="3">The sequence shown here is derived from an EMBL/GenBank/DDBJ whole genome shotgun (WGS) entry which is preliminary data.</text>
</comment>
<dbReference type="PROSITE" id="PS51257">
    <property type="entry name" value="PROKAR_LIPOPROTEIN"/>
    <property type="match status" value="1"/>
</dbReference>
<dbReference type="AlphaFoldDB" id="A0A9D9I3B7"/>
<dbReference type="EMBL" id="JADIME010000043">
    <property type="protein sequence ID" value="MBO8465179.1"/>
    <property type="molecule type" value="Genomic_DNA"/>
</dbReference>
<evidence type="ECO:0000256" key="1">
    <source>
        <dbReference type="SAM" id="SignalP"/>
    </source>
</evidence>
<dbReference type="InterPro" id="IPR003343">
    <property type="entry name" value="Big_2"/>
</dbReference>